<reference evidence="1" key="1">
    <citation type="submission" date="2019-11" db="UniProtKB">
        <authorList>
            <consortium name="WormBaseParasite"/>
        </authorList>
    </citation>
    <scope>IDENTIFICATION</scope>
</reference>
<organism evidence="1">
    <name type="scientific">Mesocestoides corti</name>
    <name type="common">Flatworm</name>
    <dbReference type="NCBI Taxonomy" id="53468"/>
    <lineage>
        <taxon>Eukaryota</taxon>
        <taxon>Metazoa</taxon>
        <taxon>Spiralia</taxon>
        <taxon>Lophotrochozoa</taxon>
        <taxon>Platyhelminthes</taxon>
        <taxon>Cestoda</taxon>
        <taxon>Eucestoda</taxon>
        <taxon>Cyclophyllidea</taxon>
        <taxon>Mesocestoididae</taxon>
        <taxon>Mesocestoides</taxon>
    </lineage>
</organism>
<evidence type="ECO:0000313" key="1">
    <source>
        <dbReference type="WBParaSite" id="MCU_011675-RA"/>
    </source>
</evidence>
<proteinExistence type="predicted"/>
<dbReference type="AlphaFoldDB" id="A0A5K3FUK1"/>
<protein>
    <submittedName>
        <fullName evidence="1">Ovule protein</fullName>
    </submittedName>
</protein>
<sequence length="74" mass="8287">CLFNSLNGSLRLRHRVRFFSTTEPAARILNSPLIHANIYLGLSSHLGLDVSAGMTHTSELCIHTRKPHRPPRPC</sequence>
<accession>A0A5K3FUK1</accession>
<name>A0A5K3FUK1_MESCO</name>
<dbReference type="WBParaSite" id="MCU_011675-RA">
    <property type="protein sequence ID" value="MCU_011675-RA"/>
    <property type="gene ID" value="MCU_011675"/>
</dbReference>